<accession>A0A1I8F8M4</accession>
<sequence>ANKDSVLAQQREPVVGLPKLSTSGAPDADSSRRSRPTVEGSWERGLLKTGCWRPHASVPCTVRIPSATPFERAATAFPVWSFLAVALPAPVRSAARHSADSSPSSLLLRLRQHYDGAVARPRCTRTSTNSAAHRQKHRIFCALLCLAPHLA</sequence>
<dbReference type="AlphaFoldDB" id="A0A1I8F8M4"/>
<protein>
    <submittedName>
        <fullName evidence="3">Integron gene cassette protein</fullName>
    </submittedName>
</protein>
<feature type="region of interest" description="Disordered" evidence="1">
    <location>
        <begin position="1"/>
        <end position="40"/>
    </location>
</feature>
<reference evidence="3" key="1">
    <citation type="submission" date="2016-11" db="UniProtKB">
        <authorList>
            <consortium name="WormBaseParasite"/>
        </authorList>
    </citation>
    <scope>IDENTIFICATION</scope>
</reference>
<proteinExistence type="predicted"/>
<dbReference type="Proteomes" id="UP000095280">
    <property type="component" value="Unplaced"/>
</dbReference>
<keyword evidence="2" id="KW-1185">Reference proteome</keyword>
<dbReference type="WBParaSite" id="maker-unitig_24740-snap-gene-0.2-mRNA-1">
    <property type="protein sequence ID" value="maker-unitig_24740-snap-gene-0.2-mRNA-1"/>
    <property type="gene ID" value="maker-unitig_24740-snap-gene-0.2"/>
</dbReference>
<organism evidence="2 3">
    <name type="scientific">Macrostomum lignano</name>
    <dbReference type="NCBI Taxonomy" id="282301"/>
    <lineage>
        <taxon>Eukaryota</taxon>
        <taxon>Metazoa</taxon>
        <taxon>Spiralia</taxon>
        <taxon>Lophotrochozoa</taxon>
        <taxon>Platyhelminthes</taxon>
        <taxon>Rhabditophora</taxon>
        <taxon>Macrostomorpha</taxon>
        <taxon>Macrostomida</taxon>
        <taxon>Macrostomidae</taxon>
        <taxon>Macrostomum</taxon>
    </lineage>
</organism>
<evidence type="ECO:0000313" key="3">
    <source>
        <dbReference type="WBParaSite" id="maker-unitig_24740-snap-gene-0.2-mRNA-1"/>
    </source>
</evidence>
<name>A0A1I8F8M4_9PLAT</name>
<evidence type="ECO:0000313" key="2">
    <source>
        <dbReference type="Proteomes" id="UP000095280"/>
    </source>
</evidence>
<evidence type="ECO:0000256" key="1">
    <source>
        <dbReference type="SAM" id="MobiDB-lite"/>
    </source>
</evidence>